<dbReference type="PANTHER" id="PTHR46929">
    <property type="entry name" value="EXPRESSED PROTEIN"/>
    <property type="match status" value="1"/>
</dbReference>
<protein>
    <recommendedName>
        <fullName evidence="1">Myb/SANT-like domain-containing protein</fullName>
    </recommendedName>
</protein>
<gene>
    <name evidence="2" type="ORF">DH2020_015665</name>
</gene>
<accession>A0ABR0WTA1</accession>
<feature type="domain" description="Myb/SANT-like" evidence="1">
    <location>
        <begin position="22"/>
        <end position="114"/>
    </location>
</feature>
<keyword evidence="3" id="KW-1185">Reference proteome</keyword>
<comment type="caution">
    <text evidence="2">The sequence shown here is derived from an EMBL/GenBank/DDBJ whole genome shotgun (WGS) entry which is preliminary data.</text>
</comment>
<dbReference type="Pfam" id="PF12776">
    <property type="entry name" value="Myb_DNA-bind_3"/>
    <property type="match status" value="1"/>
</dbReference>
<evidence type="ECO:0000313" key="2">
    <source>
        <dbReference type="EMBL" id="KAK6150733.1"/>
    </source>
</evidence>
<organism evidence="2 3">
    <name type="scientific">Rehmannia glutinosa</name>
    <name type="common">Chinese foxglove</name>
    <dbReference type="NCBI Taxonomy" id="99300"/>
    <lineage>
        <taxon>Eukaryota</taxon>
        <taxon>Viridiplantae</taxon>
        <taxon>Streptophyta</taxon>
        <taxon>Embryophyta</taxon>
        <taxon>Tracheophyta</taxon>
        <taxon>Spermatophyta</taxon>
        <taxon>Magnoliopsida</taxon>
        <taxon>eudicotyledons</taxon>
        <taxon>Gunneridae</taxon>
        <taxon>Pentapetalae</taxon>
        <taxon>asterids</taxon>
        <taxon>lamiids</taxon>
        <taxon>Lamiales</taxon>
        <taxon>Orobanchaceae</taxon>
        <taxon>Rehmannieae</taxon>
        <taxon>Rehmannia</taxon>
    </lineage>
</organism>
<sequence length="171" mass="19562">MPPHNTTPKGAICQSKVFYNANWTREIDQKFIKVLVEQTMEGNFRAHGVNTFAVSAAMVAVNTRFGTDFDYAYCMQRIKKLRKRYQVFKWIIQLSGVSYDPVTHKVDCRQSMWDYICRKANMTSMSFVGCSKKRMLTKVLTTVEVIEISSDHGDEDGPDVMPIANQALSQM</sequence>
<evidence type="ECO:0000313" key="3">
    <source>
        <dbReference type="Proteomes" id="UP001318860"/>
    </source>
</evidence>
<dbReference type="PANTHER" id="PTHR46929:SF33">
    <property type="entry name" value="L10-INTERACTING MYB DOMAIN-CONTAINING PROTEIN-LIKE ISOFORM X1"/>
    <property type="match status" value="1"/>
</dbReference>
<dbReference type="InterPro" id="IPR024752">
    <property type="entry name" value="Myb/SANT-like_dom"/>
</dbReference>
<name>A0ABR0WTA1_REHGL</name>
<reference evidence="2 3" key="1">
    <citation type="journal article" date="2021" name="Comput. Struct. Biotechnol. J.">
        <title>De novo genome assembly of the potent medicinal plant Rehmannia glutinosa using nanopore technology.</title>
        <authorList>
            <person name="Ma L."/>
            <person name="Dong C."/>
            <person name="Song C."/>
            <person name="Wang X."/>
            <person name="Zheng X."/>
            <person name="Niu Y."/>
            <person name="Chen S."/>
            <person name="Feng W."/>
        </authorList>
    </citation>
    <scope>NUCLEOTIDE SEQUENCE [LARGE SCALE GENOMIC DNA]</scope>
    <source>
        <strain evidence="2">DH-2019</strain>
    </source>
</reference>
<dbReference type="Proteomes" id="UP001318860">
    <property type="component" value="Unassembled WGS sequence"/>
</dbReference>
<proteinExistence type="predicted"/>
<evidence type="ECO:0000259" key="1">
    <source>
        <dbReference type="Pfam" id="PF12776"/>
    </source>
</evidence>
<dbReference type="EMBL" id="JABTTQ020000008">
    <property type="protein sequence ID" value="KAK6150733.1"/>
    <property type="molecule type" value="Genomic_DNA"/>
</dbReference>